<dbReference type="Gene3D" id="3.30.230.10">
    <property type="match status" value="1"/>
</dbReference>
<dbReference type="HAMAP" id="MF_00384">
    <property type="entry name" value="Homoser_kinase"/>
    <property type="match status" value="1"/>
</dbReference>
<comment type="subcellular location">
    <subcellularLocation>
        <location evidence="13">Cytoplasm</location>
    </subcellularLocation>
</comment>
<evidence type="ECO:0000259" key="15">
    <source>
        <dbReference type="Pfam" id="PF08544"/>
    </source>
</evidence>
<protein>
    <recommendedName>
        <fullName evidence="4 13">Homoserine kinase</fullName>
        <shortName evidence="13">HK</shortName>
        <shortName evidence="13">HSK</shortName>
        <ecNumber evidence="3 13">2.7.1.39</ecNumber>
    </recommendedName>
</protein>
<evidence type="ECO:0000256" key="11">
    <source>
        <dbReference type="ARBA" id="ARBA00049375"/>
    </source>
</evidence>
<name>A0ABN1H8M9_9ACTN</name>
<dbReference type="Pfam" id="PF00288">
    <property type="entry name" value="GHMP_kinases_N"/>
    <property type="match status" value="1"/>
</dbReference>
<dbReference type="InterPro" id="IPR000870">
    <property type="entry name" value="Homoserine_kinase"/>
</dbReference>
<comment type="function">
    <text evidence="12 13">Catalyzes the ATP-dependent phosphorylation of L-homoserine to L-homoserine phosphate.</text>
</comment>
<evidence type="ECO:0000256" key="6">
    <source>
        <dbReference type="ARBA" id="ARBA00022679"/>
    </source>
</evidence>
<dbReference type="GO" id="GO:0016301">
    <property type="term" value="F:kinase activity"/>
    <property type="evidence" value="ECO:0007669"/>
    <property type="project" value="UniProtKB-KW"/>
</dbReference>
<evidence type="ECO:0000256" key="13">
    <source>
        <dbReference type="HAMAP-Rule" id="MF_00384"/>
    </source>
</evidence>
<evidence type="ECO:0000256" key="1">
    <source>
        <dbReference type="ARBA" id="ARBA00005015"/>
    </source>
</evidence>
<evidence type="ECO:0000256" key="7">
    <source>
        <dbReference type="ARBA" id="ARBA00022697"/>
    </source>
</evidence>
<keyword evidence="13" id="KW-0963">Cytoplasm</keyword>
<dbReference type="InterPro" id="IPR036554">
    <property type="entry name" value="GHMP_kinase_C_sf"/>
</dbReference>
<dbReference type="InterPro" id="IPR013750">
    <property type="entry name" value="GHMP_kinase_C_dom"/>
</dbReference>
<dbReference type="SUPFAM" id="SSF54211">
    <property type="entry name" value="Ribosomal protein S5 domain 2-like"/>
    <property type="match status" value="1"/>
</dbReference>
<dbReference type="Gene3D" id="3.30.70.890">
    <property type="entry name" value="GHMP kinase, C-terminal domain"/>
    <property type="match status" value="1"/>
</dbReference>
<gene>
    <name evidence="13 16" type="primary">thrB</name>
    <name evidence="16" type="ORF">GCM10009547_41550</name>
</gene>
<dbReference type="NCBIfam" id="TIGR00191">
    <property type="entry name" value="thrB"/>
    <property type="match status" value="1"/>
</dbReference>
<evidence type="ECO:0000313" key="16">
    <source>
        <dbReference type="EMBL" id="GAA0633297.1"/>
    </source>
</evidence>
<comment type="catalytic activity">
    <reaction evidence="11 13">
        <text>L-homoserine + ATP = O-phospho-L-homoserine + ADP + H(+)</text>
        <dbReference type="Rhea" id="RHEA:13985"/>
        <dbReference type="ChEBI" id="CHEBI:15378"/>
        <dbReference type="ChEBI" id="CHEBI:30616"/>
        <dbReference type="ChEBI" id="CHEBI:57476"/>
        <dbReference type="ChEBI" id="CHEBI:57590"/>
        <dbReference type="ChEBI" id="CHEBI:456216"/>
        <dbReference type="EC" id="2.7.1.39"/>
    </reaction>
</comment>
<dbReference type="SUPFAM" id="SSF55060">
    <property type="entry name" value="GHMP Kinase, C-terminal domain"/>
    <property type="match status" value="1"/>
</dbReference>
<organism evidence="16 17">
    <name type="scientific">Sporichthya brevicatena</name>
    <dbReference type="NCBI Taxonomy" id="171442"/>
    <lineage>
        <taxon>Bacteria</taxon>
        <taxon>Bacillati</taxon>
        <taxon>Actinomycetota</taxon>
        <taxon>Actinomycetes</taxon>
        <taxon>Sporichthyales</taxon>
        <taxon>Sporichthyaceae</taxon>
        <taxon>Sporichthya</taxon>
    </lineage>
</organism>
<dbReference type="Pfam" id="PF08544">
    <property type="entry name" value="GHMP_kinases_C"/>
    <property type="match status" value="1"/>
</dbReference>
<dbReference type="PRINTS" id="PR00958">
    <property type="entry name" value="HOMSERKINASE"/>
</dbReference>
<dbReference type="EMBL" id="BAAAHE010000044">
    <property type="protein sequence ID" value="GAA0633297.1"/>
    <property type="molecule type" value="Genomic_DNA"/>
</dbReference>
<keyword evidence="10 13" id="KW-0067">ATP-binding</keyword>
<evidence type="ECO:0000256" key="12">
    <source>
        <dbReference type="ARBA" id="ARBA00049954"/>
    </source>
</evidence>
<dbReference type="PANTHER" id="PTHR20861">
    <property type="entry name" value="HOMOSERINE/4-DIPHOSPHOCYTIDYL-2-C-METHYL-D-ERYTHRITOL KINASE"/>
    <property type="match status" value="1"/>
</dbReference>
<dbReference type="RefSeq" id="WP_344608357.1">
    <property type="nucleotide sequence ID" value="NZ_BAAAHE010000044.1"/>
</dbReference>
<keyword evidence="6 13" id="KW-0808">Transferase</keyword>
<keyword evidence="9 13" id="KW-0418">Kinase</keyword>
<comment type="similarity">
    <text evidence="2 13">Belongs to the GHMP kinase family. Homoserine kinase subfamily.</text>
</comment>
<keyword evidence="8 13" id="KW-0547">Nucleotide-binding</keyword>
<keyword evidence="5 13" id="KW-0028">Amino-acid biosynthesis</keyword>
<comment type="caution">
    <text evidence="16">The sequence shown here is derived from an EMBL/GenBank/DDBJ whole genome shotgun (WGS) entry which is preliminary data.</text>
</comment>
<dbReference type="InterPro" id="IPR006204">
    <property type="entry name" value="GHMP_kinase_N_dom"/>
</dbReference>
<feature type="binding site" evidence="13">
    <location>
        <begin position="100"/>
        <end position="110"/>
    </location>
    <ligand>
        <name>ATP</name>
        <dbReference type="ChEBI" id="CHEBI:30616"/>
    </ligand>
</feature>
<dbReference type="InterPro" id="IPR014721">
    <property type="entry name" value="Ribsml_uS5_D2-typ_fold_subgr"/>
</dbReference>
<dbReference type="EC" id="2.7.1.39" evidence="3 13"/>
<evidence type="ECO:0000256" key="2">
    <source>
        <dbReference type="ARBA" id="ARBA00007370"/>
    </source>
</evidence>
<dbReference type="PROSITE" id="PS00627">
    <property type="entry name" value="GHMP_KINASES_ATP"/>
    <property type="match status" value="1"/>
</dbReference>
<evidence type="ECO:0000259" key="14">
    <source>
        <dbReference type="Pfam" id="PF00288"/>
    </source>
</evidence>
<evidence type="ECO:0000256" key="8">
    <source>
        <dbReference type="ARBA" id="ARBA00022741"/>
    </source>
</evidence>
<accession>A0ABN1H8M9</accession>
<sequence>MSQQLSSPPTYRSEAVRVRVPASSANLGPGFDCFGLALTLHDVVEAQVQADGLALSVEGEGAHTVNRDGRHLVVRAMNECFAKLGGPPPGLRVACRNAIPHGRGMGSSSAAIVAGIVAARALCVDGEQRMDDVALLRLATELEGHPDNVAAAIAGGFTLAWTEADGPHLIRLEASPEVSPVVFVPSTELSTRKARGLLPRTVPHADAAANAGRAALLVEALTRNPELLLVATEDRLHQDYRGPAMPASLDLIQRLRADGVPATVSGAGPSVLALATRDTVEKVAGLAGEGWRVHRLSVDPLGATVLS</sequence>
<evidence type="ECO:0000256" key="5">
    <source>
        <dbReference type="ARBA" id="ARBA00022605"/>
    </source>
</evidence>
<reference evidence="16 17" key="1">
    <citation type="journal article" date="2019" name="Int. J. Syst. Evol. Microbiol.">
        <title>The Global Catalogue of Microorganisms (GCM) 10K type strain sequencing project: providing services to taxonomists for standard genome sequencing and annotation.</title>
        <authorList>
            <consortium name="The Broad Institute Genomics Platform"/>
            <consortium name="The Broad Institute Genome Sequencing Center for Infectious Disease"/>
            <person name="Wu L."/>
            <person name="Ma J."/>
        </authorList>
    </citation>
    <scope>NUCLEOTIDE SEQUENCE [LARGE SCALE GENOMIC DNA]</scope>
    <source>
        <strain evidence="16 17">JCM 10671</strain>
    </source>
</reference>
<dbReference type="PIRSF" id="PIRSF000676">
    <property type="entry name" value="Homoser_kin"/>
    <property type="match status" value="1"/>
</dbReference>
<keyword evidence="7 13" id="KW-0791">Threonine biosynthesis</keyword>
<evidence type="ECO:0000256" key="10">
    <source>
        <dbReference type="ARBA" id="ARBA00022840"/>
    </source>
</evidence>
<dbReference type="InterPro" id="IPR006203">
    <property type="entry name" value="GHMP_knse_ATP-bd_CS"/>
</dbReference>
<evidence type="ECO:0000313" key="17">
    <source>
        <dbReference type="Proteomes" id="UP001500957"/>
    </source>
</evidence>
<proteinExistence type="inferred from homology"/>
<evidence type="ECO:0000256" key="3">
    <source>
        <dbReference type="ARBA" id="ARBA00012078"/>
    </source>
</evidence>
<dbReference type="InterPro" id="IPR020568">
    <property type="entry name" value="Ribosomal_Su5_D2-typ_SF"/>
</dbReference>
<comment type="pathway">
    <text evidence="1 13">Amino-acid biosynthesis; L-threonine biosynthesis; L-threonine from L-aspartate: step 4/5.</text>
</comment>
<feature type="domain" description="GHMP kinase N-terminal" evidence="14">
    <location>
        <begin position="72"/>
        <end position="156"/>
    </location>
</feature>
<keyword evidence="17" id="KW-1185">Reference proteome</keyword>
<evidence type="ECO:0000256" key="4">
    <source>
        <dbReference type="ARBA" id="ARBA00017858"/>
    </source>
</evidence>
<feature type="domain" description="GHMP kinase C-terminal" evidence="15">
    <location>
        <begin position="212"/>
        <end position="284"/>
    </location>
</feature>
<dbReference type="PANTHER" id="PTHR20861:SF1">
    <property type="entry name" value="HOMOSERINE KINASE"/>
    <property type="match status" value="1"/>
</dbReference>
<dbReference type="Proteomes" id="UP001500957">
    <property type="component" value="Unassembled WGS sequence"/>
</dbReference>
<evidence type="ECO:0000256" key="9">
    <source>
        <dbReference type="ARBA" id="ARBA00022777"/>
    </source>
</evidence>